<evidence type="ECO:0000256" key="6">
    <source>
        <dbReference type="ARBA" id="ARBA00023110"/>
    </source>
</evidence>
<proteinExistence type="inferred from homology"/>
<dbReference type="GO" id="GO:0042026">
    <property type="term" value="P:protein refolding"/>
    <property type="evidence" value="ECO:0007669"/>
    <property type="project" value="UniProtKB-ARBA"/>
</dbReference>
<dbReference type="EMBL" id="DRUB01000030">
    <property type="protein sequence ID" value="HHR95555.1"/>
    <property type="molecule type" value="Genomic_DNA"/>
</dbReference>
<evidence type="ECO:0000256" key="10">
    <source>
        <dbReference type="SAM" id="MobiDB-lite"/>
    </source>
</evidence>
<protein>
    <recommendedName>
        <fullName evidence="4 9">peptidylprolyl isomerase</fullName>
        <ecNumber evidence="4 9">5.2.1.8</ecNumber>
    </recommendedName>
</protein>
<dbReference type="InterPro" id="IPR001179">
    <property type="entry name" value="PPIase_FKBP_dom"/>
</dbReference>
<dbReference type="Gene3D" id="2.40.10.330">
    <property type="match status" value="1"/>
</dbReference>
<dbReference type="Gene3D" id="3.30.70.2210">
    <property type="match status" value="1"/>
</dbReference>
<evidence type="ECO:0000256" key="4">
    <source>
        <dbReference type="ARBA" id="ARBA00013194"/>
    </source>
</evidence>
<evidence type="ECO:0000256" key="7">
    <source>
        <dbReference type="ARBA" id="ARBA00023186"/>
    </source>
</evidence>
<name>A0A7C5YVN0_9CREN</name>
<reference evidence="13" key="1">
    <citation type="journal article" date="2020" name="mSystems">
        <title>Genome- and Community-Level Interaction Insights into Carbon Utilization and Element Cycling Functions of Hydrothermarchaeota in Hydrothermal Sediment.</title>
        <authorList>
            <person name="Zhou Z."/>
            <person name="Liu Y."/>
            <person name="Xu W."/>
            <person name="Pan J."/>
            <person name="Luo Z.H."/>
            <person name="Li M."/>
        </authorList>
    </citation>
    <scope>NUCLEOTIDE SEQUENCE [LARGE SCALE GENOMIC DNA]</scope>
    <source>
        <strain evidence="13">SpSt-1</strain>
        <strain evidence="12">SpSt-1121</strain>
    </source>
</reference>
<comment type="caution">
    <text evidence="13">The sequence shown here is derived from an EMBL/GenBank/DDBJ whole genome shotgun (WGS) entry which is preliminary data.</text>
</comment>
<comment type="subcellular location">
    <subcellularLocation>
        <location evidence="2">Cytoplasm</location>
    </subcellularLocation>
</comment>
<evidence type="ECO:0000313" key="12">
    <source>
        <dbReference type="EMBL" id="HHP81686.1"/>
    </source>
</evidence>
<comment type="catalytic activity">
    <reaction evidence="1 9">
        <text>[protein]-peptidylproline (omega=180) = [protein]-peptidylproline (omega=0)</text>
        <dbReference type="Rhea" id="RHEA:16237"/>
        <dbReference type="Rhea" id="RHEA-COMP:10747"/>
        <dbReference type="Rhea" id="RHEA-COMP:10748"/>
        <dbReference type="ChEBI" id="CHEBI:83833"/>
        <dbReference type="ChEBI" id="CHEBI:83834"/>
        <dbReference type="EC" id="5.2.1.8"/>
    </reaction>
</comment>
<dbReference type="InterPro" id="IPR054016">
    <property type="entry name" value="FKBP26_IF"/>
</dbReference>
<keyword evidence="5" id="KW-0963">Cytoplasm</keyword>
<keyword evidence="8 9" id="KW-0413">Isomerase</keyword>
<evidence type="ECO:0000256" key="9">
    <source>
        <dbReference type="PROSITE-ProRule" id="PRU00277"/>
    </source>
</evidence>
<dbReference type="PANTHER" id="PTHR47861">
    <property type="entry name" value="FKBP-TYPE PEPTIDYL-PROLYL CIS-TRANS ISOMERASE SLYD"/>
    <property type="match status" value="1"/>
</dbReference>
<sequence>MAIPKNSFILIDYIIRVKDTNELVDTTIEDVAKKENKYDVEKPYEPLLVIVGENRVIKGLEEHIENFGELNKELLVEIPPEKAYGSRDSSKVKIINIRELIKNNIVPEIGKTVDIGGQIGIVKAITGGRVLIDFNHPLAGKTLTCSYKIVKIVEDDVEKIKLLIHRRYRKVPIERFNISIDLNENKVVVELPREIYFDRDIQLVKALVAEEIYRYIGKYNTVVYIERYSRVPEASKSESTERKVEEATAQQSQ</sequence>
<dbReference type="SUPFAM" id="SSF54534">
    <property type="entry name" value="FKBP-like"/>
    <property type="match status" value="1"/>
</dbReference>
<dbReference type="InterPro" id="IPR040825">
    <property type="entry name" value="FKBP26_C"/>
</dbReference>
<keyword evidence="6 9" id="KW-0697">Rotamase</keyword>
<dbReference type="InterPro" id="IPR046357">
    <property type="entry name" value="PPIase_dom_sf"/>
</dbReference>
<evidence type="ECO:0000313" key="13">
    <source>
        <dbReference type="EMBL" id="HHR95555.1"/>
    </source>
</evidence>
<dbReference type="Pfam" id="PF18046">
    <property type="entry name" value="FKBP26_C"/>
    <property type="match status" value="1"/>
</dbReference>
<evidence type="ECO:0000259" key="11">
    <source>
        <dbReference type="PROSITE" id="PS50059"/>
    </source>
</evidence>
<dbReference type="InterPro" id="IPR048261">
    <property type="entry name" value="SlpA/SlyD-like_ins_sf"/>
</dbReference>
<dbReference type="EMBL" id="DRZI01000143">
    <property type="protein sequence ID" value="HHP81686.1"/>
    <property type="molecule type" value="Genomic_DNA"/>
</dbReference>
<feature type="compositionally biased region" description="Basic and acidic residues" evidence="10">
    <location>
        <begin position="233"/>
        <end position="246"/>
    </location>
</feature>
<dbReference type="GO" id="GO:0005737">
    <property type="term" value="C:cytoplasm"/>
    <property type="evidence" value="ECO:0007669"/>
    <property type="project" value="UniProtKB-SubCell"/>
</dbReference>
<dbReference type="GO" id="GO:0003755">
    <property type="term" value="F:peptidyl-prolyl cis-trans isomerase activity"/>
    <property type="evidence" value="ECO:0007669"/>
    <property type="project" value="UniProtKB-KW"/>
</dbReference>
<dbReference type="EC" id="5.2.1.8" evidence="4 9"/>
<dbReference type="Pfam" id="PF22199">
    <property type="entry name" value="FKBP26_IF"/>
    <property type="match status" value="1"/>
</dbReference>
<evidence type="ECO:0000256" key="8">
    <source>
        <dbReference type="ARBA" id="ARBA00023235"/>
    </source>
</evidence>
<feature type="region of interest" description="Disordered" evidence="10">
    <location>
        <begin position="233"/>
        <end position="253"/>
    </location>
</feature>
<dbReference type="PROSITE" id="PS50059">
    <property type="entry name" value="FKBP_PPIASE"/>
    <property type="match status" value="1"/>
</dbReference>
<keyword evidence="7" id="KW-0143">Chaperone</keyword>
<accession>A0A7C5YVN0</accession>
<comment type="similarity">
    <text evidence="3">Belongs to the FKBP-type PPIase family.</text>
</comment>
<evidence type="ECO:0000256" key="2">
    <source>
        <dbReference type="ARBA" id="ARBA00004496"/>
    </source>
</evidence>
<dbReference type="Gene3D" id="3.10.50.40">
    <property type="match status" value="1"/>
</dbReference>
<gene>
    <name evidence="13" type="ORF">ENL47_01710</name>
    <name evidence="12" type="ORF">ENM84_03385</name>
</gene>
<dbReference type="AlphaFoldDB" id="A0A7C5YVN0"/>
<organism evidence="13">
    <name type="scientific">Ignisphaera aggregans</name>
    <dbReference type="NCBI Taxonomy" id="334771"/>
    <lineage>
        <taxon>Archaea</taxon>
        <taxon>Thermoproteota</taxon>
        <taxon>Thermoprotei</taxon>
        <taxon>Desulfurococcales</taxon>
        <taxon>Desulfurococcaceae</taxon>
        <taxon>Ignisphaera</taxon>
    </lineage>
</organism>
<evidence type="ECO:0000256" key="1">
    <source>
        <dbReference type="ARBA" id="ARBA00000971"/>
    </source>
</evidence>
<evidence type="ECO:0000256" key="3">
    <source>
        <dbReference type="ARBA" id="ARBA00006577"/>
    </source>
</evidence>
<feature type="domain" description="PPIase FKBP-type" evidence="11">
    <location>
        <begin position="6"/>
        <end position="94"/>
    </location>
</feature>
<dbReference type="PANTHER" id="PTHR47861:SF3">
    <property type="entry name" value="FKBP-TYPE PEPTIDYL-PROLYL CIS-TRANS ISOMERASE SLYD"/>
    <property type="match status" value="1"/>
</dbReference>
<evidence type="ECO:0000256" key="5">
    <source>
        <dbReference type="ARBA" id="ARBA00022490"/>
    </source>
</evidence>